<evidence type="ECO:0000256" key="2">
    <source>
        <dbReference type="ARBA" id="ARBA00010790"/>
    </source>
</evidence>
<dbReference type="PANTHER" id="PTHR11552">
    <property type="entry name" value="GLUCOSE-METHANOL-CHOLINE GMC OXIDOREDUCTASE"/>
    <property type="match status" value="1"/>
</dbReference>
<dbReference type="PROSITE" id="PS00624">
    <property type="entry name" value="GMC_OXRED_2"/>
    <property type="match status" value="1"/>
</dbReference>
<keyword evidence="8" id="KW-1185">Reference proteome</keyword>
<comment type="similarity">
    <text evidence="2">Belongs to the GMC oxidoreductase family.</text>
</comment>
<comment type="cofactor">
    <cofactor evidence="1 5">
        <name>FAD</name>
        <dbReference type="ChEBI" id="CHEBI:57692"/>
    </cofactor>
</comment>
<dbReference type="Pfam" id="PF05199">
    <property type="entry name" value="GMC_oxred_C"/>
    <property type="match status" value="1"/>
</dbReference>
<dbReference type="Gene3D" id="3.50.50.60">
    <property type="entry name" value="FAD/NAD(P)-binding domain"/>
    <property type="match status" value="1"/>
</dbReference>
<dbReference type="EMBL" id="QKYU01000002">
    <property type="protein sequence ID" value="PZW50415.1"/>
    <property type="molecule type" value="Genomic_DNA"/>
</dbReference>
<dbReference type="AlphaFoldDB" id="A0A2W7KQ06"/>
<keyword evidence="3" id="KW-0285">Flavoprotein</keyword>
<evidence type="ECO:0000256" key="1">
    <source>
        <dbReference type="ARBA" id="ARBA00001974"/>
    </source>
</evidence>
<evidence type="ECO:0000313" key="7">
    <source>
        <dbReference type="EMBL" id="PZW50415.1"/>
    </source>
</evidence>
<evidence type="ECO:0000256" key="3">
    <source>
        <dbReference type="ARBA" id="ARBA00022630"/>
    </source>
</evidence>
<sequence length="537" mass="57071">MSFDTVIVGAGSAGSLLALRLAEAGQSVAVIEAGGSDRHPYVHIPAGYARILTHPRLTWGFSTAPDAELGLPAYDYPRGKVWGGSSSINGLGHVRGHPSDYDLWTQHGALGWGWEAMLPAFRRHEAFRGPDPDGLRGRDGPIPVSPLAETPPLLAKMIAAAEAVGIPHNEDMNGPRREGVALFQQTRRGRVRVSAARACLLPAMKTGRVKLFDRSLALRVVVEDGRATGVAIRRDGQDQVVSARREVVLAAGAIGSPHLLMLSGLGPAGALQAQGITPLRDLDIPGIGQNLQDHFIVRLSFRLAEHRWSANRRIVWPRLGLEAARWALRGDGVLTWSPGMMAVFADSRRIEAGLPPEADGIPDVQFNAGPLSWREGQIGVPEAEPGATVGVWQCRPESRGEVTLLSADPAAAPRIAPRYLATQGDRDALLRGLRLARRWMGAGPLAGIVTGEARPGPEIATDAALLAFSRASGGTVYHPCGSVRMGGEDAPLDPQLRLRGIGGLRVVDASVFPTMPVCNINATVLAVAERAAEMMTG</sequence>
<dbReference type="RefSeq" id="WP_111396568.1">
    <property type="nucleotide sequence ID" value="NZ_QKYU01000002.1"/>
</dbReference>
<dbReference type="PANTHER" id="PTHR11552:SF147">
    <property type="entry name" value="CHOLINE DEHYDROGENASE, MITOCHONDRIAL"/>
    <property type="match status" value="1"/>
</dbReference>
<protein>
    <submittedName>
        <fullName evidence="7">Choline dehydrogenase</fullName>
    </submittedName>
</protein>
<dbReference type="InterPro" id="IPR012132">
    <property type="entry name" value="GMC_OxRdtase"/>
</dbReference>
<keyword evidence="4 5" id="KW-0274">FAD</keyword>
<dbReference type="Proteomes" id="UP000249688">
    <property type="component" value="Unassembled WGS sequence"/>
</dbReference>
<dbReference type="Pfam" id="PF00732">
    <property type="entry name" value="GMC_oxred_N"/>
    <property type="match status" value="1"/>
</dbReference>
<dbReference type="InterPro" id="IPR007867">
    <property type="entry name" value="GMC_OxRtase_C"/>
</dbReference>
<dbReference type="OrthoDB" id="9785276at2"/>
<dbReference type="PIRSF" id="PIRSF000137">
    <property type="entry name" value="Alcohol_oxidase"/>
    <property type="match status" value="1"/>
</dbReference>
<dbReference type="InterPro" id="IPR036188">
    <property type="entry name" value="FAD/NAD-bd_sf"/>
</dbReference>
<evidence type="ECO:0000259" key="6">
    <source>
        <dbReference type="PROSITE" id="PS00624"/>
    </source>
</evidence>
<dbReference type="SUPFAM" id="SSF54373">
    <property type="entry name" value="FAD-linked reductases, C-terminal domain"/>
    <property type="match status" value="1"/>
</dbReference>
<dbReference type="SUPFAM" id="SSF51905">
    <property type="entry name" value="FAD/NAD(P)-binding domain"/>
    <property type="match status" value="1"/>
</dbReference>
<comment type="caution">
    <text evidence="7">The sequence shown here is derived from an EMBL/GenBank/DDBJ whole genome shotgun (WGS) entry which is preliminary data.</text>
</comment>
<proteinExistence type="inferred from homology"/>
<reference evidence="7 8" key="1">
    <citation type="submission" date="2018-06" db="EMBL/GenBank/DDBJ databases">
        <title>Genomic Encyclopedia of Archaeal and Bacterial Type Strains, Phase II (KMG-II): from individual species to whole genera.</title>
        <authorList>
            <person name="Goeker M."/>
        </authorList>
    </citation>
    <scope>NUCLEOTIDE SEQUENCE [LARGE SCALE GENOMIC DNA]</scope>
    <source>
        <strain evidence="7 8">DSM 24525</strain>
    </source>
</reference>
<accession>A0A2W7KQ06</accession>
<name>A0A2W7KQ06_9PROT</name>
<evidence type="ECO:0000256" key="4">
    <source>
        <dbReference type="ARBA" id="ARBA00022827"/>
    </source>
</evidence>
<evidence type="ECO:0000313" key="8">
    <source>
        <dbReference type="Proteomes" id="UP000249688"/>
    </source>
</evidence>
<feature type="binding site" evidence="5">
    <location>
        <position position="81"/>
    </location>
    <ligand>
        <name>FAD</name>
        <dbReference type="ChEBI" id="CHEBI:57692"/>
    </ligand>
</feature>
<dbReference type="Gene3D" id="3.30.560.10">
    <property type="entry name" value="Glucose Oxidase, domain 3"/>
    <property type="match status" value="1"/>
</dbReference>
<organism evidence="7 8">
    <name type="scientific">Humitalea rosea</name>
    <dbReference type="NCBI Taxonomy" id="990373"/>
    <lineage>
        <taxon>Bacteria</taxon>
        <taxon>Pseudomonadati</taxon>
        <taxon>Pseudomonadota</taxon>
        <taxon>Alphaproteobacteria</taxon>
        <taxon>Acetobacterales</taxon>
        <taxon>Roseomonadaceae</taxon>
        <taxon>Humitalea</taxon>
    </lineage>
</organism>
<dbReference type="InterPro" id="IPR000172">
    <property type="entry name" value="GMC_OxRdtase_N"/>
</dbReference>
<gene>
    <name evidence="7" type="ORF">C8P66_102103</name>
</gene>
<dbReference type="GO" id="GO:0016614">
    <property type="term" value="F:oxidoreductase activity, acting on CH-OH group of donors"/>
    <property type="evidence" value="ECO:0007669"/>
    <property type="project" value="InterPro"/>
</dbReference>
<feature type="domain" description="Glucose-methanol-choline oxidoreductase N-terminal" evidence="6">
    <location>
        <begin position="252"/>
        <end position="266"/>
    </location>
</feature>
<dbReference type="GO" id="GO:0050660">
    <property type="term" value="F:flavin adenine dinucleotide binding"/>
    <property type="evidence" value="ECO:0007669"/>
    <property type="project" value="InterPro"/>
</dbReference>
<evidence type="ECO:0000256" key="5">
    <source>
        <dbReference type="PIRSR" id="PIRSR000137-2"/>
    </source>
</evidence>